<comment type="caution">
    <text evidence="5">The sequence shown here is derived from an EMBL/GenBank/DDBJ whole genome shotgun (WGS) entry which is preliminary data.</text>
</comment>
<dbReference type="PROSITE" id="PS51180">
    <property type="entry name" value="BRO1"/>
    <property type="match status" value="1"/>
</dbReference>
<protein>
    <recommendedName>
        <fullName evidence="2">pH-response regulator protein palC</fullName>
    </recommendedName>
</protein>
<dbReference type="InterPro" id="IPR037505">
    <property type="entry name" value="pH-resp_palC"/>
</dbReference>
<evidence type="ECO:0000256" key="1">
    <source>
        <dbReference type="ARBA" id="ARBA00010997"/>
    </source>
</evidence>
<reference evidence="5 6" key="1">
    <citation type="journal article" date="2024" name="IMA Fungus">
        <title>IMA Genome - F19 : A genome assembly and annotation guide to empower mycologists, including annotated draft genome sequences of Ceratocystis pirilliformis, Diaporthe australafricana, Fusarium ophioides, Paecilomyces lecythidis, and Sporothrix stenoceras.</title>
        <authorList>
            <person name="Aylward J."/>
            <person name="Wilson A.M."/>
            <person name="Visagie C.M."/>
            <person name="Spraker J."/>
            <person name="Barnes I."/>
            <person name="Buitendag C."/>
            <person name="Ceriani C."/>
            <person name="Del Mar Angel L."/>
            <person name="du Plessis D."/>
            <person name="Fuchs T."/>
            <person name="Gasser K."/>
            <person name="Kramer D."/>
            <person name="Li W."/>
            <person name="Munsamy K."/>
            <person name="Piso A."/>
            <person name="Price J.L."/>
            <person name="Sonnekus B."/>
            <person name="Thomas C."/>
            <person name="van der Nest A."/>
            <person name="van Dijk A."/>
            <person name="van Heerden A."/>
            <person name="van Vuuren N."/>
            <person name="Yilmaz N."/>
            <person name="Duong T.A."/>
            <person name="van der Merwe N.A."/>
            <person name="Wingfield M.J."/>
            <person name="Wingfield B.D."/>
        </authorList>
    </citation>
    <scope>NUCLEOTIDE SEQUENCE [LARGE SCALE GENOMIC DNA]</scope>
    <source>
        <strain evidence="5 6">CMW 12675</strain>
    </source>
</reference>
<dbReference type="PANTHER" id="PTHR40463:SF1">
    <property type="entry name" value="PH-RESPONSE REGULATOR PROTEIN PALC"/>
    <property type="match status" value="1"/>
</dbReference>
<dbReference type="PANTHER" id="PTHR40463">
    <property type="entry name" value="PH-RESPONSE REGULATOR PROTEIN PALC"/>
    <property type="match status" value="1"/>
</dbReference>
<evidence type="ECO:0000313" key="5">
    <source>
        <dbReference type="EMBL" id="KAL1890805.1"/>
    </source>
</evidence>
<evidence type="ECO:0000259" key="4">
    <source>
        <dbReference type="PROSITE" id="PS51180"/>
    </source>
</evidence>
<dbReference type="EMBL" id="JAWDJO010000171">
    <property type="protein sequence ID" value="KAL1890805.1"/>
    <property type="molecule type" value="Genomic_DNA"/>
</dbReference>
<keyword evidence="6" id="KW-1185">Reference proteome</keyword>
<evidence type="ECO:0000256" key="3">
    <source>
        <dbReference type="SAM" id="MobiDB-lite"/>
    </source>
</evidence>
<evidence type="ECO:0000256" key="2">
    <source>
        <dbReference type="ARBA" id="ARBA00022193"/>
    </source>
</evidence>
<feature type="domain" description="BRO1" evidence="4">
    <location>
        <begin position="1"/>
        <end position="266"/>
    </location>
</feature>
<organism evidence="5 6">
    <name type="scientific">Ceratocystis pirilliformis</name>
    <dbReference type="NCBI Taxonomy" id="259994"/>
    <lineage>
        <taxon>Eukaryota</taxon>
        <taxon>Fungi</taxon>
        <taxon>Dikarya</taxon>
        <taxon>Ascomycota</taxon>
        <taxon>Pezizomycotina</taxon>
        <taxon>Sordariomycetes</taxon>
        <taxon>Hypocreomycetidae</taxon>
        <taxon>Microascales</taxon>
        <taxon>Ceratocystidaceae</taxon>
        <taxon>Ceratocystis</taxon>
    </lineage>
</organism>
<name>A0ABR3YSG9_9PEZI</name>
<evidence type="ECO:0000313" key="6">
    <source>
        <dbReference type="Proteomes" id="UP001583280"/>
    </source>
</evidence>
<dbReference type="Gene3D" id="1.25.40.280">
    <property type="entry name" value="alix/aip1 like domains"/>
    <property type="match status" value="1"/>
</dbReference>
<feature type="region of interest" description="Disordered" evidence="3">
    <location>
        <begin position="447"/>
        <end position="479"/>
    </location>
</feature>
<dbReference type="Proteomes" id="UP001583280">
    <property type="component" value="Unassembled WGS sequence"/>
</dbReference>
<accession>A0ABR3YSG9</accession>
<feature type="compositionally biased region" description="Basic and acidic residues" evidence="3">
    <location>
        <begin position="470"/>
        <end position="479"/>
    </location>
</feature>
<sequence length="479" mass="51752">MPFQFTLPTTSAVSLTSSINCLSHPSLSITATTYRGVVRDVLKTHKRLPASERAHHVGVVVAAITNYLPYLLALDSGLNAHRGPMPTVNVVMATIPLFSWRPSLSDSPVPGREISRVQVSGLDDEIAFVMTTLASCYTLQARSALYPLYTTTGLVPTSEVRTGAIQTATRHLLDAASACMYLAGRTDGGSPTSATPASACLDVTPATARALDALGLAEATLLAVMKDDPYPAAVAQDRHMDDREWMYKAPDIPKVRAHLFARLCLAAADHASRASALLQTAATISGSKPNSDLVRYISGLRQSSRAKACRFFGIDADLGGQAGNSIGWLNAGLQELGVDARSIMKKSNGGSSSGFGKLRREWAEKREDRRVEKEAWWGVDGGCIEETRVIQMLHEKWTKVNDTMLTQAIPTPGSLLAQMPSGREIHVVKPYVVPQLEPAVLENMRAPPDHTETFASQDNDASSEDDMIDEREGSGRAYY</sequence>
<dbReference type="InterPro" id="IPR004328">
    <property type="entry name" value="BRO1_dom"/>
</dbReference>
<gene>
    <name evidence="5" type="ORF">Cpir12675_005230</name>
</gene>
<comment type="similarity">
    <text evidence="1">Belongs to the palC family.</text>
</comment>
<dbReference type="InterPro" id="IPR038499">
    <property type="entry name" value="BRO1_sf"/>
</dbReference>
<proteinExistence type="inferred from homology"/>
<dbReference type="SMART" id="SM01041">
    <property type="entry name" value="BRO1"/>
    <property type="match status" value="1"/>
</dbReference>